<keyword evidence="2" id="KW-1185">Reference proteome</keyword>
<name>A0A158AKD2_9BURK</name>
<dbReference type="Gene3D" id="2.130.10.10">
    <property type="entry name" value="YVTN repeat-like/Quinoprotein amine dehydrogenase"/>
    <property type="match status" value="1"/>
</dbReference>
<evidence type="ECO:0000313" key="2">
    <source>
        <dbReference type="Proteomes" id="UP000054978"/>
    </source>
</evidence>
<protein>
    <recommendedName>
        <fullName evidence="3">YVTN beta-propeller repeat-containing protein</fullName>
    </recommendedName>
</protein>
<accession>A0A158AKD2</accession>
<evidence type="ECO:0000313" key="1">
    <source>
        <dbReference type="EMBL" id="SAK58284.1"/>
    </source>
</evidence>
<proteinExistence type="predicted"/>
<gene>
    <name evidence="1" type="ORF">AWB83_01978</name>
</gene>
<dbReference type="Proteomes" id="UP000054978">
    <property type="component" value="Unassembled WGS sequence"/>
</dbReference>
<reference evidence="1" key="1">
    <citation type="submission" date="2016-01" db="EMBL/GenBank/DDBJ databases">
        <authorList>
            <person name="Peeters C."/>
        </authorList>
    </citation>
    <scope>NUCLEOTIDE SEQUENCE [LARGE SCALE GENOMIC DNA]</scope>
    <source>
        <strain evidence="1">LMG 29326</strain>
    </source>
</reference>
<evidence type="ECO:0008006" key="3">
    <source>
        <dbReference type="Google" id="ProtNLM"/>
    </source>
</evidence>
<sequence length="91" mass="9900">MSSTAGIDPAVDRIVARYALPGGEQNHGLLIDSPDRLAFVACQGNDKLLVFDMRAQRVVQAFDIGKDQTSSRSIPRLAGSMWPEKRALSQS</sequence>
<organism evidence="1 2">
    <name type="scientific">Caballeronia ptereochthonis</name>
    <dbReference type="NCBI Taxonomy" id="1777144"/>
    <lineage>
        <taxon>Bacteria</taxon>
        <taxon>Pseudomonadati</taxon>
        <taxon>Pseudomonadota</taxon>
        <taxon>Betaproteobacteria</taxon>
        <taxon>Burkholderiales</taxon>
        <taxon>Burkholderiaceae</taxon>
        <taxon>Caballeronia</taxon>
    </lineage>
</organism>
<dbReference type="InterPro" id="IPR011048">
    <property type="entry name" value="Haem_d1_sf"/>
</dbReference>
<dbReference type="STRING" id="1777144.AWB83_01978"/>
<dbReference type="AlphaFoldDB" id="A0A158AKD2"/>
<dbReference type="EMBL" id="FCOB02000007">
    <property type="protein sequence ID" value="SAK58284.1"/>
    <property type="molecule type" value="Genomic_DNA"/>
</dbReference>
<dbReference type="SUPFAM" id="SSF51004">
    <property type="entry name" value="C-terminal (heme d1) domain of cytochrome cd1-nitrite reductase"/>
    <property type="match status" value="1"/>
</dbReference>
<comment type="caution">
    <text evidence="1">The sequence shown here is derived from an EMBL/GenBank/DDBJ whole genome shotgun (WGS) entry which is preliminary data.</text>
</comment>
<dbReference type="InterPro" id="IPR015943">
    <property type="entry name" value="WD40/YVTN_repeat-like_dom_sf"/>
</dbReference>